<dbReference type="Proteomes" id="UP001500064">
    <property type="component" value="Unassembled WGS sequence"/>
</dbReference>
<organism evidence="1 2">
    <name type="scientific">Nonomuraea maheshkhaliensis</name>
    <dbReference type="NCBI Taxonomy" id="419590"/>
    <lineage>
        <taxon>Bacteria</taxon>
        <taxon>Bacillati</taxon>
        <taxon>Actinomycetota</taxon>
        <taxon>Actinomycetes</taxon>
        <taxon>Streptosporangiales</taxon>
        <taxon>Streptosporangiaceae</taxon>
        <taxon>Nonomuraea</taxon>
    </lineage>
</organism>
<name>A0ABN2FHD9_9ACTN</name>
<dbReference type="Pfam" id="PF19086">
    <property type="entry name" value="Terpene_syn_C_2"/>
    <property type="match status" value="1"/>
</dbReference>
<dbReference type="Gene3D" id="1.10.600.10">
    <property type="entry name" value="Farnesyl Diphosphate Synthase"/>
    <property type="match status" value="1"/>
</dbReference>
<evidence type="ECO:0000313" key="2">
    <source>
        <dbReference type="Proteomes" id="UP001500064"/>
    </source>
</evidence>
<dbReference type="SUPFAM" id="SSF48576">
    <property type="entry name" value="Terpenoid synthases"/>
    <property type="match status" value="1"/>
</dbReference>
<keyword evidence="2" id="KW-1185">Reference proteome</keyword>
<evidence type="ECO:0008006" key="3">
    <source>
        <dbReference type="Google" id="ProtNLM"/>
    </source>
</evidence>
<accession>A0ABN2FHD9</accession>
<dbReference type="InterPro" id="IPR008949">
    <property type="entry name" value="Isoprenoid_synthase_dom_sf"/>
</dbReference>
<protein>
    <recommendedName>
        <fullName evidence="3">Terpene synthase</fullName>
    </recommendedName>
</protein>
<comment type="caution">
    <text evidence="1">The sequence shown here is derived from an EMBL/GenBank/DDBJ whole genome shotgun (WGS) entry which is preliminary data.</text>
</comment>
<gene>
    <name evidence="1" type="ORF">GCM10009733_048820</name>
</gene>
<sequence>MTDPASVYFHIHNDLADQLLQQSHQLAGVPPEDRGGILRAALDSAPDVARLLSPYTALFADGDSAGSRLAFSCLSAAATFPGARREQIADLGALSTILFGVDDITDNVAGNVTGNVTGNVAGGWTHQDVVALFRRLSSVLAGERIETGPGSTPMEQALHAWQTWCDRFHGYGAAAAYAPLLAEQLELTGAAMAQESVWATGGEPWPAYTEYLPNATVTFLYHTWWLAALGICGPSPADAAAWETVGQVTELGAACLRLANDVRTFERERSEGKPNAVLILERAGLRTEAAVEQVSAHIRELNADFTRALAGLPADLEWVADGQRRCVFFSGGWYMARDTHAYTVQDLAADADAHRG</sequence>
<proteinExistence type="predicted"/>
<reference evidence="1 2" key="1">
    <citation type="journal article" date="2019" name="Int. J. Syst. Evol. Microbiol.">
        <title>The Global Catalogue of Microorganisms (GCM) 10K type strain sequencing project: providing services to taxonomists for standard genome sequencing and annotation.</title>
        <authorList>
            <consortium name="The Broad Institute Genomics Platform"/>
            <consortium name="The Broad Institute Genome Sequencing Center for Infectious Disease"/>
            <person name="Wu L."/>
            <person name="Ma J."/>
        </authorList>
    </citation>
    <scope>NUCLEOTIDE SEQUENCE [LARGE SCALE GENOMIC DNA]</scope>
    <source>
        <strain evidence="1 2">JCM 13929</strain>
    </source>
</reference>
<dbReference type="EMBL" id="BAAAMU010000036">
    <property type="protein sequence ID" value="GAA1645913.1"/>
    <property type="molecule type" value="Genomic_DNA"/>
</dbReference>
<evidence type="ECO:0000313" key="1">
    <source>
        <dbReference type="EMBL" id="GAA1645913.1"/>
    </source>
</evidence>